<evidence type="ECO:0000313" key="1">
    <source>
        <dbReference type="EMBL" id="CAT05059.1"/>
    </source>
</evidence>
<dbReference type="HOGENOM" id="CLU_2383014_0_0_14"/>
<sequence length="94" mass="11098">MGKQENSINLIDFLNTNKEESQESKDTRKYQLKESNKEESFLDSILSKKMLQKKTIGFFIPIEYERKLIKIAKAQNLNKSQLLTLILEKILKDY</sequence>
<dbReference type="AlphaFoldDB" id="C5J6G7"/>
<dbReference type="KEGG" id="mco:MCJ_003700"/>
<name>C5J6G7_MESCH</name>
<proteinExistence type="predicted"/>
<protein>
    <recommendedName>
        <fullName evidence="3">Ribbon-helix-helix protein CopG domain-containing protein</fullName>
    </recommendedName>
</protein>
<keyword evidence="2" id="KW-1185">Reference proteome</keyword>
<reference evidence="2" key="1">
    <citation type="journal article" date="2009" name="BMC Bioinformatics">
        <title>The Mycoplasma conjunctivae genome sequencing, annotation and analysis.</title>
        <authorList>
            <person name="Calderon-Copete S.P."/>
            <person name="Wigger G."/>
            <person name="Wunderlin C."/>
            <person name="Schmidheini T."/>
            <person name="Frey J."/>
            <person name="Quail M.A."/>
            <person name="Falquet L."/>
        </authorList>
    </citation>
    <scope>NUCLEOTIDE SEQUENCE [LARGE SCALE GENOMIC DNA]</scope>
    <source>
        <strain evidence="2">ATCC 25834 / NCTC 10147 / HRC/581</strain>
    </source>
</reference>
<dbReference type="Proteomes" id="UP000001491">
    <property type="component" value="Chromosome"/>
</dbReference>
<gene>
    <name evidence="1" type="ordered locus">MCJ_003700</name>
</gene>
<accession>C5J6G7</accession>
<dbReference type="EMBL" id="FM864216">
    <property type="protein sequence ID" value="CAT05059.1"/>
    <property type="molecule type" value="Genomic_DNA"/>
</dbReference>
<evidence type="ECO:0008006" key="3">
    <source>
        <dbReference type="Google" id="ProtNLM"/>
    </source>
</evidence>
<evidence type="ECO:0000313" key="2">
    <source>
        <dbReference type="Proteomes" id="UP000001491"/>
    </source>
</evidence>
<organism evidence="1 2">
    <name type="scientific">Mesomycoplasma conjunctivae (strain ATCC 25834 / NCTC 10147 / HRC/581)</name>
    <name type="common">Mycoplasma conjunctivae</name>
    <dbReference type="NCBI Taxonomy" id="572263"/>
    <lineage>
        <taxon>Bacteria</taxon>
        <taxon>Bacillati</taxon>
        <taxon>Mycoplasmatota</taxon>
        <taxon>Mycoplasmoidales</taxon>
        <taxon>Metamycoplasmataceae</taxon>
        <taxon>Mesomycoplasma</taxon>
    </lineage>
</organism>